<gene>
    <name evidence="2" type="ORF">STCU_02598</name>
    <name evidence="1" type="ORF">STCU_05439</name>
</gene>
<proteinExistence type="predicted"/>
<dbReference type="OrthoDB" id="275288at2759"/>
<evidence type="ECO:0000313" key="2">
    <source>
        <dbReference type="EMBL" id="EPY32876.1"/>
    </source>
</evidence>
<dbReference type="EMBL" id="ATMH01002598">
    <property type="protein sequence ID" value="EPY32876.1"/>
    <property type="molecule type" value="Genomic_DNA"/>
</dbReference>
<organism evidence="1 3">
    <name type="scientific">Strigomonas culicis</name>
    <dbReference type="NCBI Taxonomy" id="28005"/>
    <lineage>
        <taxon>Eukaryota</taxon>
        <taxon>Discoba</taxon>
        <taxon>Euglenozoa</taxon>
        <taxon>Kinetoplastea</taxon>
        <taxon>Metakinetoplastina</taxon>
        <taxon>Trypanosomatida</taxon>
        <taxon>Trypanosomatidae</taxon>
        <taxon>Strigomonadinae</taxon>
        <taxon>Strigomonas</taxon>
    </lineage>
</organism>
<accession>S9UGL8</accession>
<dbReference type="InterPro" id="IPR035427">
    <property type="entry name" value="Tim10-like_dom_sf"/>
</dbReference>
<keyword evidence="3" id="KW-1185">Reference proteome</keyword>
<name>S9UGL8_9TRYP</name>
<dbReference type="AlphaFoldDB" id="S9UGL8"/>
<dbReference type="Gene3D" id="1.10.287.810">
    <property type="entry name" value="Mitochondrial import inner membrane translocase subunit tim13 like domains"/>
    <property type="match status" value="1"/>
</dbReference>
<reference evidence="1 3" key="1">
    <citation type="journal article" date="2013" name="PLoS ONE">
        <title>Predicting the Proteins of Angomonas deanei, Strigomonas culicis and Their Respective Endosymbionts Reveals New Aspects of the Trypanosomatidae Family.</title>
        <authorList>
            <person name="Motta M.C."/>
            <person name="Martins A.C."/>
            <person name="de Souza S.S."/>
            <person name="Catta-Preta C.M."/>
            <person name="Silva R."/>
            <person name="Klein C.C."/>
            <person name="de Almeida L.G."/>
            <person name="de Lima Cunha O."/>
            <person name="Ciapina L.P."/>
            <person name="Brocchi M."/>
            <person name="Colabardini A.C."/>
            <person name="de Araujo Lima B."/>
            <person name="Machado C.R."/>
            <person name="de Almeida Soares C.M."/>
            <person name="Probst C.M."/>
            <person name="de Menezes C.B."/>
            <person name="Thompson C.E."/>
            <person name="Bartholomeu D.C."/>
            <person name="Gradia D.F."/>
            <person name="Pavoni D.P."/>
            <person name="Grisard E.C."/>
            <person name="Fantinatti-Garboggini F."/>
            <person name="Marchini F.K."/>
            <person name="Rodrigues-Luiz G.F."/>
            <person name="Wagner G."/>
            <person name="Goldman G.H."/>
            <person name="Fietto J.L."/>
            <person name="Elias M.C."/>
            <person name="Goldman M.H."/>
            <person name="Sagot M.F."/>
            <person name="Pereira M."/>
            <person name="Stoco P.H."/>
            <person name="de Mendonca-Neto R.P."/>
            <person name="Teixeira S.M."/>
            <person name="Maciel T.E."/>
            <person name="de Oliveira Mendes T.A."/>
            <person name="Urmenyi T.P."/>
            <person name="de Souza W."/>
            <person name="Schenkman S."/>
            <person name="de Vasconcelos A.T."/>
        </authorList>
    </citation>
    <scope>NUCLEOTIDE SEQUENCE [LARGE SCALE GENOMIC DNA]</scope>
</reference>
<reference evidence="1" key="2">
    <citation type="submission" date="2013-03" db="EMBL/GenBank/DDBJ databases">
        <authorList>
            <person name="Motta M.C.M."/>
            <person name="Martins A.C.A."/>
            <person name="Preta C.M.C.C."/>
            <person name="Silva R."/>
            <person name="de Souza S.S."/>
            <person name="Klein C.C."/>
            <person name="de Almeida L.G.P."/>
            <person name="Cunha O.L."/>
            <person name="Colabardini A.C."/>
            <person name="Lima B.A."/>
            <person name="Machado C.R."/>
            <person name="Soares C.M.A."/>
            <person name="de Menezes C.B.A."/>
            <person name="Bartolomeu D.C."/>
            <person name="Grisard E.C."/>
            <person name="Fantinatti-Garboggini F."/>
            <person name="Rodrigues-Luiz G.F."/>
            <person name="Wagner G."/>
            <person name="Goldman G.H."/>
            <person name="Fietto J.L.R."/>
            <person name="Ciapina L.P."/>
            <person name="Brocchi M."/>
            <person name="Elias M.C."/>
            <person name="Goldman M.H.S."/>
            <person name="Sagot M.-F."/>
            <person name="Pereira M."/>
            <person name="Stoco P.H."/>
            <person name="Teixeira S.M.R."/>
            <person name="de Mendonca-Neto R.P."/>
            <person name="Maciel T.E.F."/>
            <person name="Mendes T.A.O."/>
            <person name="Urmenyi T.P."/>
            <person name="Teixeira M.M.G."/>
            <person name="de Camargo E.F.P."/>
            <person name="de Sousa W."/>
            <person name="Schenkman S."/>
            <person name="de Vasconcelos A.T.R."/>
        </authorList>
    </citation>
    <scope>NUCLEOTIDE SEQUENCE</scope>
</reference>
<comment type="caution">
    <text evidence="1">The sequence shown here is derived from an EMBL/GenBank/DDBJ whole genome shotgun (WGS) entry which is preliminary data.</text>
</comment>
<dbReference type="Proteomes" id="UP000015354">
    <property type="component" value="Unassembled WGS sequence"/>
</dbReference>
<evidence type="ECO:0000313" key="3">
    <source>
        <dbReference type="Proteomes" id="UP000015354"/>
    </source>
</evidence>
<evidence type="ECO:0000313" key="1">
    <source>
        <dbReference type="EMBL" id="EPY27899.1"/>
    </source>
</evidence>
<sequence length="107" mass="12877">MGKINFNFFKDTVSAEQFREYHESRHRIVHRAFAKCVAPTSARSRDDPFDLQPPERQCVEEYAILYAGYAKRSFLQFNSLFEQLQRDMQERARAQYMEQMARKEMQK</sequence>
<protein>
    <submittedName>
        <fullName evidence="1">Uncharacterized protein</fullName>
    </submittedName>
</protein>
<dbReference type="EMBL" id="ATMH01005439">
    <property type="protein sequence ID" value="EPY27899.1"/>
    <property type="molecule type" value="Genomic_DNA"/>
</dbReference>